<keyword evidence="3" id="KW-1185">Reference proteome</keyword>
<feature type="chain" id="PRO_5039352492" evidence="1">
    <location>
        <begin position="39"/>
        <end position="2085"/>
    </location>
</feature>
<dbReference type="InterPro" id="IPR006530">
    <property type="entry name" value="YD"/>
</dbReference>
<dbReference type="Gene3D" id="2.180.10.10">
    <property type="entry name" value="RHS repeat-associated core"/>
    <property type="match status" value="2"/>
</dbReference>
<dbReference type="GO" id="GO:0016787">
    <property type="term" value="F:hydrolase activity"/>
    <property type="evidence" value="ECO:0007669"/>
    <property type="project" value="UniProtKB-KW"/>
</dbReference>
<feature type="signal peptide" evidence="1">
    <location>
        <begin position="1"/>
        <end position="38"/>
    </location>
</feature>
<evidence type="ECO:0000313" key="3">
    <source>
        <dbReference type="Proteomes" id="UP000095349"/>
    </source>
</evidence>
<dbReference type="PANTHER" id="PTHR32305:SF15">
    <property type="entry name" value="PROTEIN RHSA-RELATED"/>
    <property type="match status" value="1"/>
</dbReference>
<keyword evidence="2" id="KW-0378">Hydrolase</keyword>
<dbReference type="Proteomes" id="UP000095349">
    <property type="component" value="Chromosome"/>
</dbReference>
<dbReference type="EC" id="3.1.-.-" evidence="2"/>
<sequence length="2085" mass="217949">MTEREPAPRGRYPAPRAARLRGIALAAAVVMSVSLVDAGVAAATAPRAAAGTAGAAKAKPLGPAEAADAPTAMLLARLQQRRIEITGERTDSTTTWAEPDGTTTVEAHTGPIRVKDAKGAWRPIDMTLVATGDGVRPRRAAADVTLSGGGTAEPLAQVERGAQALGVGWAGTLPEPELDGPTATYPGAVEGGDLVVTALREGFQHNVVLRERPEGPVEYRLPVEAAGLTLKETADKRLLWHDAKGRTKAAAPAPVMWDSSLDRASGEPERIAGVDVEIEKGRGGEGQVLVLRPSAAFLADPAVKYPVTIDPTDSLMGPVTDTWIQYDDYLTSQRGSTELKAGTYDGSEKARSFLKFNVSKYAGKQVLDAKLRLYSSYSSTCSTDNAGIEARRITAAWDPAAISWSAQPSTTTSGAVTVKDAKGYSASCPAGYSTWDIDAIAQAWAGGQPNHGLRLAAAGESDPLTWRRYRSANYVDGSHNATHEPSLTVQYNSTPGAVTPLSPLTGTATADTTPTLSGKATDADGNTVALTFEVWRSDGTAALQSGTTAKVNSGATASWTPGTALAQGAHKWRARASDGTATGAWSAWQTFTVDTAKPAATAVSSTDFPAGQWSGTADENGDFSGAFTFTPPATDTKSVQYRLDGGSWTTVSTTGAPVTRTLTFKAGEHTLTARTRDAAGNLSTETAYAFSAGRGAALTSPADGDRPARRVVLTAEGRDTHTGVRYQYRHGEADGWKDVPVADVRRSSDGGAVTAWPFAVTGGKPASLYWNITSTLPNDGPVEIRAVFSAGTATDASPGTEVVVDRKAGEAPTSAVGPGSLNLLTGDFKIGAKDVEAFEVSVNRTFSSRANPSDTEGQAAIFGPGWVPSVSAQTSGSGYTQLRRTSATSVEILDAEGGSTAFTATAGGGWEPEAGAGTLTLTGSLTGDAFTLKDTDATVSVFRKAGAGATTWTLATSAAAVDDSTVTVVSETVVQGGETLARPKYLISPSEAVPAATCQTAPSTRGCRVVEFVYATATTATGWSTAADFGDYAGQVKAVKLWAADPGAATARDETLASYRYDASGRLRQQWNPHYSQGTQVQYSYDSAGRVFWMMPGSEQPWNFHYGTAGSSLTSGDGMLLKMTRPSLKQGTADTVESTATTTVVYDVPLTGAKAPHQMGAAAVGAWAQDEVPTDATAVFPADSVPASSTGTDLPATGYGRATVTYVDANGRETNTARPGGGLDATEFDRYGNTVAQLTAANRELALGTAPDAAARLAALDLDGRTTAERAELLSSTTVYTEDGQRITDTYDPLHRVTLAGPLAASGGSPALAAGTAVPARRHTAYRYDEGRPADAAVSGMSTSTATGAAVEGYAQDADVQRTTTAYNWATGEELVTENAQGAQLSATRSTYRADGRLATTSLPKSDGADAGTLTYTYWTATGTGACAGRPEWAGLLCRTAPAGPVTGGGANPAQLVTSAFEYNRWGGVTKTTETANGVTSVLTITYDDAGRRVKSELNGGAGTATPATTYTFDPDTGRTLTVSSGGKSVAHGYDSLGRRISYQDGSGNTTRTEYDLLDRPVKSSDSTGGSTAYGYDGTGDLTTVTDSAAGTFTARYAVDGTLVSQTLPGGHTLEVATDPLGRPTERVYTDAEGTTVLADVAEYDITGRRSGRTQTDGTAVSTDYAYDALGRLSRAADSGVEGCAVRAYGFDANSNRLTRTVTRDDCDPATSDATVDETAYAYDSADRLTGGGRVYDAFGRTTARDGVQYGYYTGDGLRSETVGDRRRTWDLDAAGRPALATTETRGADGAWTVAGTVTQHYGDESTSPDWEVRGDGTVTRFVGDATGALAATTTGGRVVLELANLAGDVAVRLDLADPSASSVQRYDEFGTPDGDTGATRYGWQGGAQVSSDTLSGVVLTGARAYEPDTGRFLQVDPQYDGGANAYVYCGGDPVGCRDLSGEASYYRYYDLGKTGASATKVFSYWKKHFKAIFPIPGRPKKITHEGQKFTLHPKAFGRRWDFPVKVNSIGKSYLQLGARFGHPDWPGGWVGFDLYKKKGRMKLEVRGKLGGLAAICSRTCNENQAKPYWDKLGKNLRKVVRDKF</sequence>
<dbReference type="EMBL" id="CP017316">
    <property type="protein sequence ID" value="AOT59369.1"/>
    <property type="molecule type" value="Genomic_DNA"/>
</dbReference>
<dbReference type="InterPro" id="IPR022385">
    <property type="entry name" value="Rhs_assc_core"/>
</dbReference>
<gene>
    <name evidence="2" type="primary">wapA_1</name>
    <name evidence="2" type="ORF">A4G23_02208</name>
</gene>
<evidence type="ECO:0000256" key="1">
    <source>
        <dbReference type="SAM" id="SignalP"/>
    </source>
</evidence>
<dbReference type="STRING" id="285473.A4G23_02208"/>
<accession>A0A1D8G1P7</accession>
<dbReference type="PANTHER" id="PTHR32305">
    <property type="match status" value="1"/>
</dbReference>
<dbReference type="GO" id="GO:0005975">
    <property type="term" value="P:carbohydrate metabolic process"/>
    <property type="evidence" value="ECO:0007669"/>
    <property type="project" value="UniProtKB-ARBA"/>
</dbReference>
<dbReference type="InterPro" id="IPR013783">
    <property type="entry name" value="Ig-like_fold"/>
</dbReference>
<dbReference type="PATRIC" id="fig|285473.5.peg.2301"/>
<dbReference type="InterPro" id="IPR050708">
    <property type="entry name" value="T6SS_VgrG/RHS"/>
</dbReference>
<dbReference type="Gene3D" id="2.60.40.10">
    <property type="entry name" value="Immunoglobulins"/>
    <property type="match status" value="1"/>
</dbReference>
<dbReference type="NCBIfam" id="NF033679">
    <property type="entry name" value="DNRLRE_dom"/>
    <property type="match status" value="1"/>
</dbReference>
<proteinExistence type="predicted"/>
<keyword evidence="1" id="KW-0732">Signal</keyword>
<dbReference type="KEGG" id="srn:A4G23_02208"/>
<reference evidence="2 3" key="1">
    <citation type="submission" date="2016-09" db="EMBL/GenBank/DDBJ databases">
        <title>Streptomyces rubrolavendulae MJM4426 Genome sequencing and assembly.</title>
        <authorList>
            <person name="Kim J.-G."/>
        </authorList>
    </citation>
    <scope>NUCLEOTIDE SEQUENCE [LARGE SCALE GENOMIC DNA]</scope>
    <source>
        <strain evidence="2 3">MJM4426</strain>
    </source>
</reference>
<dbReference type="NCBIfam" id="TIGR03696">
    <property type="entry name" value="Rhs_assc_core"/>
    <property type="match status" value="1"/>
</dbReference>
<organism evidence="2 3">
    <name type="scientific">Streptomyces rubrolavendulae</name>
    <dbReference type="NCBI Taxonomy" id="285473"/>
    <lineage>
        <taxon>Bacteria</taxon>
        <taxon>Bacillati</taxon>
        <taxon>Actinomycetota</taxon>
        <taxon>Actinomycetes</taxon>
        <taxon>Kitasatosporales</taxon>
        <taxon>Streptomycetaceae</taxon>
        <taxon>Streptomyces</taxon>
    </lineage>
</organism>
<dbReference type="NCBIfam" id="TIGR01643">
    <property type="entry name" value="YD_repeat_2x"/>
    <property type="match status" value="1"/>
</dbReference>
<name>A0A1D8G1P7_9ACTN</name>
<dbReference type="RefSeq" id="WP_237282173.1">
    <property type="nucleotide sequence ID" value="NZ_CP017316.1"/>
</dbReference>
<protein>
    <submittedName>
        <fullName evidence="2">tRNA3(Ser)-specific nuclease WapA</fullName>
        <ecNumber evidence="2">3.1.-.-</ecNumber>
    </submittedName>
</protein>
<evidence type="ECO:0000313" key="2">
    <source>
        <dbReference type="EMBL" id="AOT59369.1"/>
    </source>
</evidence>